<keyword evidence="1" id="KW-1133">Transmembrane helix</keyword>
<protein>
    <submittedName>
        <fullName evidence="2">Uncharacterized protein</fullName>
    </submittedName>
</protein>
<evidence type="ECO:0000313" key="3">
    <source>
        <dbReference type="Proteomes" id="UP001589568"/>
    </source>
</evidence>
<keyword evidence="1" id="KW-0472">Membrane</keyword>
<organism evidence="2 3">
    <name type="scientific">Nonomuraea salmonea</name>
    <dbReference type="NCBI Taxonomy" id="46181"/>
    <lineage>
        <taxon>Bacteria</taxon>
        <taxon>Bacillati</taxon>
        <taxon>Actinomycetota</taxon>
        <taxon>Actinomycetes</taxon>
        <taxon>Streptosporangiales</taxon>
        <taxon>Streptosporangiaceae</taxon>
        <taxon>Nonomuraea</taxon>
    </lineage>
</organism>
<gene>
    <name evidence="2" type="ORF">ACFFR3_14355</name>
</gene>
<dbReference type="InterPro" id="IPR018247">
    <property type="entry name" value="EF_Hand_1_Ca_BS"/>
</dbReference>
<name>A0ABV5NK82_9ACTN</name>
<accession>A0ABV5NK82</accession>
<feature type="transmembrane region" description="Helical" evidence="1">
    <location>
        <begin position="38"/>
        <end position="59"/>
    </location>
</feature>
<reference evidence="2 3" key="1">
    <citation type="submission" date="2024-09" db="EMBL/GenBank/DDBJ databases">
        <authorList>
            <person name="Sun Q."/>
            <person name="Mori K."/>
        </authorList>
    </citation>
    <scope>NUCLEOTIDE SEQUENCE [LARGE SCALE GENOMIC DNA]</scope>
    <source>
        <strain evidence="2 3">JCM 3324</strain>
    </source>
</reference>
<keyword evidence="1" id="KW-0812">Transmembrane</keyword>
<sequence length="274" mass="29724">MARGEDDGKGRKRRRTPRSDWQFPVLTDMGMRPERQRLLVIISTVVAVIVAGVGFVTVIRSLGTYTPERQATAAVLAPDTVLPKVFHGWNSPKLFDPVAERTKDGKALTEKEVFSQKELTVSKKLKLKLAAKRLDRDCSQALQGAELVELAAEAGCTQTARGLYLSSDGRYVGQYTLLNLKDAQSAGDLVEQLKVLYRGGWVQPLTSGKAAFPPGGYSEAGGYALGHYVGLVWLGRVDGAEPTAKDDYVSLTLALRGAEKAVYRRVVSITGPSS</sequence>
<evidence type="ECO:0000313" key="2">
    <source>
        <dbReference type="EMBL" id="MFB9470699.1"/>
    </source>
</evidence>
<keyword evidence="3" id="KW-1185">Reference proteome</keyword>
<dbReference type="EMBL" id="JBHMCF010000011">
    <property type="protein sequence ID" value="MFB9470699.1"/>
    <property type="molecule type" value="Genomic_DNA"/>
</dbReference>
<dbReference type="Proteomes" id="UP001589568">
    <property type="component" value="Unassembled WGS sequence"/>
</dbReference>
<dbReference type="PROSITE" id="PS00018">
    <property type="entry name" value="EF_HAND_1"/>
    <property type="match status" value="1"/>
</dbReference>
<dbReference type="RefSeq" id="WP_379483257.1">
    <property type="nucleotide sequence ID" value="NZ_JBHMCF010000011.1"/>
</dbReference>
<comment type="caution">
    <text evidence="2">The sequence shown here is derived from an EMBL/GenBank/DDBJ whole genome shotgun (WGS) entry which is preliminary data.</text>
</comment>
<proteinExistence type="predicted"/>
<evidence type="ECO:0000256" key="1">
    <source>
        <dbReference type="SAM" id="Phobius"/>
    </source>
</evidence>